<dbReference type="RefSeq" id="XP_007603697.1">
    <property type="nucleotide sequence ID" value="XM_007603635.1"/>
</dbReference>
<dbReference type="SMART" id="SM00382">
    <property type="entry name" value="AAA"/>
    <property type="match status" value="1"/>
</dbReference>
<dbReference type="InterPro" id="IPR003593">
    <property type="entry name" value="AAA+_ATPase"/>
</dbReference>
<dbReference type="Proteomes" id="UP000011082">
    <property type="component" value="Unassembled WGS sequence"/>
</dbReference>
<keyword evidence="4" id="KW-1185">Reference proteome</keyword>
<dbReference type="VEuPathDB" id="MicrosporidiaDB:VICG_00244"/>
<dbReference type="Gene3D" id="3.40.50.300">
    <property type="entry name" value="P-loop containing nucleotide triphosphate hydrolases"/>
    <property type="match status" value="1"/>
</dbReference>
<sequence>MKENMLIQSAIKKYGNEILIEDKTFDLVAAIVYKRIKYAFSKSLDDEKLSKSEKKSGFGVMNTMFVILFVIAVISFINSLVSKKDSTPLTNTAQNQQGAQSNVSLGIQNAASQTNKDGTVVAGQFEFKTGNQIKFNKYCGRKKDYDVFYGLIKRYIEELTNLSREELDEINAFTKLNFLLEGPAGTGKTIFVHYLATQIDKYLKLKALAEENPELYRQVLSNEAVKETYLSMAPSRIYFCEVAPGIINSKWYGDTEKNVSLLFDYAKKLSEEKWRAVFLFFDEGDAFFSKRNADTSMGETTSGLKSELLQRIGVRPSDKYRPIFVFCATNRFEVFDDGFKRRFGNQTRFAVPTLDERREFVKFVFDDFVLQEKEIETIVNLTQGRTQSFISKYMRNYYIEDELSRVTGIKLKEFVKFLYDNRGDRNLI</sequence>
<dbReference type="SUPFAM" id="SSF52540">
    <property type="entry name" value="P-loop containing nucleoside triphosphate hydrolases"/>
    <property type="match status" value="1"/>
</dbReference>
<dbReference type="OMA" id="RRFHTKI"/>
<dbReference type="InParanoid" id="L2GQM6"/>
<dbReference type="HOGENOM" id="CLU_048761_0_0_1"/>
<evidence type="ECO:0000256" key="1">
    <source>
        <dbReference type="SAM" id="Phobius"/>
    </source>
</evidence>
<evidence type="ECO:0000313" key="3">
    <source>
        <dbReference type="EMBL" id="ELA42929.1"/>
    </source>
</evidence>
<evidence type="ECO:0000313" key="4">
    <source>
        <dbReference type="Proteomes" id="UP000011082"/>
    </source>
</evidence>
<reference evidence="4" key="1">
    <citation type="submission" date="2011-05" db="EMBL/GenBank/DDBJ databases">
        <title>The genome sequence of Vittaforma corneae strain ATCC 50505.</title>
        <authorList>
            <consortium name="The Broad Institute Genome Sequencing Platform"/>
            <person name="Cuomo C."/>
            <person name="Didier E."/>
            <person name="Bowers L."/>
            <person name="Young S.K."/>
            <person name="Zeng Q."/>
            <person name="Gargeya S."/>
            <person name="Fitzgerald M."/>
            <person name="Haas B."/>
            <person name="Abouelleil A."/>
            <person name="Alvarado L."/>
            <person name="Arachchi H.M."/>
            <person name="Berlin A."/>
            <person name="Chapman S.B."/>
            <person name="Gearin G."/>
            <person name="Goldberg J."/>
            <person name="Griggs A."/>
            <person name="Gujja S."/>
            <person name="Hansen M."/>
            <person name="Heiman D."/>
            <person name="Howarth C."/>
            <person name="Larimer J."/>
            <person name="Lui A."/>
            <person name="MacDonald P.J.P."/>
            <person name="McCowen C."/>
            <person name="Montmayeur A."/>
            <person name="Murphy C."/>
            <person name="Neiman D."/>
            <person name="Pearson M."/>
            <person name="Priest M."/>
            <person name="Roberts A."/>
            <person name="Saif S."/>
            <person name="Shea T."/>
            <person name="Sisk P."/>
            <person name="Stolte C."/>
            <person name="Sykes S."/>
            <person name="Wortman J."/>
            <person name="Nusbaum C."/>
            <person name="Birren B."/>
        </authorList>
    </citation>
    <scope>NUCLEOTIDE SEQUENCE [LARGE SCALE GENOMIC DNA]</scope>
    <source>
        <strain evidence="4">ATCC 50505</strain>
    </source>
</reference>
<keyword evidence="1" id="KW-0472">Membrane</keyword>
<name>L2GQM6_VITCO</name>
<dbReference type="InterPro" id="IPR003959">
    <property type="entry name" value="ATPase_AAA_core"/>
</dbReference>
<protein>
    <recommendedName>
        <fullName evidence="2">AAA+ ATPase domain-containing protein</fullName>
    </recommendedName>
</protein>
<dbReference type="STRING" id="993615.L2GQM6"/>
<dbReference type="EMBL" id="JH370130">
    <property type="protein sequence ID" value="ELA42929.1"/>
    <property type="molecule type" value="Genomic_DNA"/>
</dbReference>
<dbReference type="PANTHER" id="PTHR23074">
    <property type="entry name" value="AAA DOMAIN-CONTAINING"/>
    <property type="match status" value="1"/>
</dbReference>
<dbReference type="Pfam" id="PF00004">
    <property type="entry name" value="AAA"/>
    <property type="match status" value="1"/>
</dbReference>
<accession>L2GQM6</accession>
<keyword evidence="1" id="KW-1133">Transmembrane helix</keyword>
<feature type="domain" description="AAA+ ATPase" evidence="2">
    <location>
        <begin position="174"/>
        <end position="353"/>
    </location>
</feature>
<dbReference type="GO" id="GO:0016887">
    <property type="term" value="F:ATP hydrolysis activity"/>
    <property type="evidence" value="ECO:0007669"/>
    <property type="project" value="InterPro"/>
</dbReference>
<feature type="transmembrane region" description="Helical" evidence="1">
    <location>
        <begin position="58"/>
        <end position="81"/>
    </location>
</feature>
<gene>
    <name evidence="3" type="ORF">VICG_00244</name>
</gene>
<dbReference type="GO" id="GO:0005524">
    <property type="term" value="F:ATP binding"/>
    <property type="evidence" value="ECO:0007669"/>
    <property type="project" value="InterPro"/>
</dbReference>
<evidence type="ECO:0000259" key="2">
    <source>
        <dbReference type="SMART" id="SM00382"/>
    </source>
</evidence>
<dbReference type="InterPro" id="IPR050304">
    <property type="entry name" value="MT-severing_AAA_ATPase"/>
</dbReference>
<organism evidence="3 4">
    <name type="scientific">Vittaforma corneae (strain ATCC 50505)</name>
    <name type="common">Microsporidian parasite</name>
    <name type="synonym">Nosema corneum</name>
    <dbReference type="NCBI Taxonomy" id="993615"/>
    <lineage>
        <taxon>Eukaryota</taxon>
        <taxon>Fungi</taxon>
        <taxon>Fungi incertae sedis</taxon>
        <taxon>Microsporidia</taxon>
        <taxon>Nosematidae</taxon>
        <taxon>Vittaforma</taxon>
    </lineage>
</organism>
<dbReference type="AlphaFoldDB" id="L2GQM6"/>
<dbReference type="InterPro" id="IPR027417">
    <property type="entry name" value="P-loop_NTPase"/>
</dbReference>
<dbReference type="GeneID" id="19880962"/>
<dbReference type="PANTHER" id="PTHR23074:SF83">
    <property type="entry name" value="VACUOLAR PROTEIN SORTING-ASSOCIATED PROTEIN 4A"/>
    <property type="match status" value="1"/>
</dbReference>
<dbReference type="CDD" id="cd19481">
    <property type="entry name" value="RecA-like_protease"/>
    <property type="match status" value="1"/>
</dbReference>
<keyword evidence="1" id="KW-0812">Transmembrane</keyword>
<proteinExistence type="predicted"/>
<dbReference type="OrthoDB" id="39734at2759"/>